<dbReference type="PANTHER" id="PTHR35176:SF4">
    <property type="entry name" value="PYRIDOXAMINE 5'-PHOSPHATE OXIDASE-RELATED FMN-BINDING"/>
    <property type="match status" value="1"/>
</dbReference>
<dbReference type="GO" id="GO:0004733">
    <property type="term" value="F:pyridoxamine phosphate oxidase activity"/>
    <property type="evidence" value="ECO:0007669"/>
    <property type="project" value="UniProtKB-EC"/>
</dbReference>
<evidence type="ECO:0000259" key="2">
    <source>
        <dbReference type="Pfam" id="PF01243"/>
    </source>
</evidence>
<gene>
    <name evidence="3" type="ORF">Q7514_29455</name>
</gene>
<dbReference type="InterPro" id="IPR011576">
    <property type="entry name" value="Pyridox_Oxase_N"/>
</dbReference>
<dbReference type="EMBL" id="JAUTXY010000020">
    <property type="protein sequence ID" value="MEE2061657.1"/>
    <property type="molecule type" value="Genomic_DNA"/>
</dbReference>
<feature type="domain" description="Pyridoxamine 5'-phosphate oxidase N-terminal" evidence="2">
    <location>
        <begin position="25"/>
        <end position="126"/>
    </location>
</feature>
<dbReference type="Gene3D" id="2.30.110.10">
    <property type="entry name" value="Electron Transport, Fmn-binding Protein, Chain A"/>
    <property type="match status" value="1"/>
</dbReference>
<protein>
    <submittedName>
        <fullName evidence="3">Pyridoxamine 5'-phosphate oxidase family protein</fullName>
        <ecNumber evidence="3">1.-.-.-</ecNumber>
        <ecNumber evidence="3">1.4.3.5</ecNumber>
    </submittedName>
</protein>
<dbReference type="Proteomes" id="UP001336020">
    <property type="component" value="Unassembled WGS sequence"/>
</dbReference>
<comment type="caution">
    <text evidence="3">The sequence shown here is derived from an EMBL/GenBank/DDBJ whole genome shotgun (WGS) entry which is preliminary data.</text>
</comment>
<sequence length="169" mass="18504">MTTAAVTTTIDTRYGEPGAEPTSWPETEALFASAPLYWVSTIHTTGRPHVAPLVGVWHDGAFHLTVGPGEQKALNLVRDPRVAVTTGRNDWDSGTDVVLEGEARRVTDHDALTAIAAAYFDKYGDAWRFEVGEGGFGIADEFAWVFRIPPRKVLVFAKKPHGQTTHRFG</sequence>
<keyword evidence="4" id="KW-1185">Reference proteome</keyword>
<dbReference type="InterPro" id="IPR052019">
    <property type="entry name" value="F420H2_bilvrd_red/Heme_oxyg"/>
</dbReference>
<dbReference type="EC" id="1.4.3.5" evidence="3"/>
<accession>A0ABU7LK85</accession>
<evidence type="ECO:0000256" key="1">
    <source>
        <dbReference type="ARBA" id="ARBA00023002"/>
    </source>
</evidence>
<dbReference type="PANTHER" id="PTHR35176">
    <property type="entry name" value="HEME OXYGENASE HI_0854-RELATED"/>
    <property type="match status" value="1"/>
</dbReference>
<dbReference type="Pfam" id="PF01243">
    <property type="entry name" value="PNPOx_N"/>
    <property type="match status" value="1"/>
</dbReference>
<reference evidence="3 4" key="1">
    <citation type="submission" date="2023-07" db="EMBL/GenBank/DDBJ databases">
        <authorList>
            <person name="Girao M."/>
            <person name="Carvalho M.F."/>
        </authorList>
    </citation>
    <scope>NUCLEOTIDE SEQUENCE [LARGE SCALE GENOMIC DNA]</scope>
    <source>
        <strain evidence="3 4">YIM65754</strain>
    </source>
</reference>
<name>A0ABU7LK85_9NOCA</name>
<evidence type="ECO:0000313" key="4">
    <source>
        <dbReference type="Proteomes" id="UP001336020"/>
    </source>
</evidence>
<keyword evidence="1 3" id="KW-0560">Oxidoreductase</keyword>
<dbReference type="SUPFAM" id="SSF50475">
    <property type="entry name" value="FMN-binding split barrel"/>
    <property type="match status" value="1"/>
</dbReference>
<proteinExistence type="predicted"/>
<dbReference type="RefSeq" id="WP_330136803.1">
    <property type="nucleotide sequence ID" value="NZ_JAUTXY010000020.1"/>
</dbReference>
<organism evidence="3 4">
    <name type="scientific">Rhodococcus artemisiae</name>
    <dbReference type="NCBI Taxonomy" id="714159"/>
    <lineage>
        <taxon>Bacteria</taxon>
        <taxon>Bacillati</taxon>
        <taxon>Actinomycetota</taxon>
        <taxon>Actinomycetes</taxon>
        <taxon>Mycobacteriales</taxon>
        <taxon>Nocardiaceae</taxon>
        <taxon>Rhodococcus</taxon>
    </lineage>
</organism>
<evidence type="ECO:0000313" key="3">
    <source>
        <dbReference type="EMBL" id="MEE2061657.1"/>
    </source>
</evidence>
<dbReference type="InterPro" id="IPR012349">
    <property type="entry name" value="Split_barrel_FMN-bd"/>
</dbReference>
<dbReference type="EC" id="1.-.-.-" evidence="3"/>